<keyword evidence="8" id="KW-1185">Reference proteome</keyword>
<dbReference type="Gene3D" id="3.80.10.10">
    <property type="entry name" value="Ribonuclease Inhibitor"/>
    <property type="match status" value="1"/>
</dbReference>
<dbReference type="InterPro" id="IPR032675">
    <property type="entry name" value="LRR_dom_sf"/>
</dbReference>
<reference evidence="7 8" key="1">
    <citation type="submission" date="2010-05" db="EMBL/GenBank/DDBJ databases">
        <title>The Genome Sequence of Thecamonas trahens ATCC 50062.</title>
        <authorList>
            <consortium name="The Broad Institute Genome Sequencing Platform"/>
            <person name="Russ C."/>
            <person name="Cuomo C."/>
            <person name="Shea T."/>
            <person name="Young S.K."/>
            <person name="Zeng Q."/>
            <person name="Koehrsen M."/>
            <person name="Haas B."/>
            <person name="Borodovsky M."/>
            <person name="Guigo R."/>
            <person name="Alvarado L."/>
            <person name="Berlin A."/>
            <person name="Bochicchio J."/>
            <person name="Borenstein D."/>
            <person name="Chapman S."/>
            <person name="Chen Z."/>
            <person name="Freedman E."/>
            <person name="Gellesch M."/>
            <person name="Goldberg J."/>
            <person name="Griggs A."/>
            <person name="Gujja S."/>
            <person name="Heilman E."/>
            <person name="Heiman D."/>
            <person name="Hepburn T."/>
            <person name="Howarth C."/>
            <person name="Jen D."/>
            <person name="Larson L."/>
            <person name="Mehta T."/>
            <person name="Park D."/>
            <person name="Pearson M."/>
            <person name="Roberts A."/>
            <person name="Saif S."/>
            <person name="Shenoy N."/>
            <person name="Sisk P."/>
            <person name="Stolte C."/>
            <person name="Sykes S."/>
            <person name="Thomson T."/>
            <person name="Walk T."/>
            <person name="White J."/>
            <person name="Yandava C."/>
            <person name="Burger G."/>
            <person name="Gray M.W."/>
            <person name="Holland P.W.H."/>
            <person name="King N."/>
            <person name="Lang F.B.F."/>
            <person name="Roger A.J."/>
            <person name="Ruiz-Trillo I."/>
            <person name="Lander E."/>
            <person name="Nusbaum C."/>
        </authorList>
    </citation>
    <scope>NUCLEOTIDE SEQUENCE [LARGE SCALE GENOMIC DNA]</scope>
    <source>
        <strain evidence="7 8">ATCC 50062</strain>
    </source>
</reference>
<dbReference type="GO" id="GO:0000398">
    <property type="term" value="P:mRNA splicing, via spliceosome"/>
    <property type="evidence" value="ECO:0007669"/>
    <property type="project" value="InterPro"/>
</dbReference>
<dbReference type="RefSeq" id="XP_013761906.1">
    <property type="nucleotide sequence ID" value="XM_013906452.1"/>
</dbReference>
<dbReference type="AlphaFoldDB" id="A0A0L0DMR3"/>
<evidence type="ECO:0000256" key="4">
    <source>
        <dbReference type="ARBA" id="ARBA00023242"/>
    </source>
</evidence>
<dbReference type="SUPFAM" id="SSF52058">
    <property type="entry name" value="L domain-like"/>
    <property type="match status" value="1"/>
</dbReference>
<evidence type="ECO:0000313" key="7">
    <source>
        <dbReference type="EMBL" id="KNC53589.1"/>
    </source>
</evidence>
<proteinExistence type="inferred from homology"/>
<keyword evidence="7" id="KW-0687">Ribonucleoprotein</keyword>
<dbReference type="PANTHER" id="PTHR10552:SF6">
    <property type="entry name" value="U2 SMALL NUCLEAR RIBONUCLEOPROTEIN A"/>
    <property type="match status" value="1"/>
</dbReference>
<dbReference type="Proteomes" id="UP000054408">
    <property type="component" value="Unassembled WGS sequence"/>
</dbReference>
<evidence type="ECO:0000256" key="6">
    <source>
        <dbReference type="SAM" id="MobiDB-lite"/>
    </source>
</evidence>
<feature type="region of interest" description="Disordered" evidence="6">
    <location>
        <begin position="240"/>
        <end position="268"/>
    </location>
</feature>
<dbReference type="OrthoDB" id="433501at2759"/>
<keyword evidence="2" id="KW-0433">Leucine-rich repeat</keyword>
<name>A0A0L0DMR3_THETB</name>
<dbReference type="eggNOG" id="KOG1644">
    <property type="taxonomic scope" value="Eukaryota"/>
</dbReference>
<organism evidence="7 8">
    <name type="scientific">Thecamonas trahens ATCC 50062</name>
    <dbReference type="NCBI Taxonomy" id="461836"/>
    <lineage>
        <taxon>Eukaryota</taxon>
        <taxon>Apusozoa</taxon>
        <taxon>Apusomonadida</taxon>
        <taxon>Apusomonadidae</taxon>
        <taxon>Thecamonas</taxon>
    </lineage>
</organism>
<evidence type="ECO:0000256" key="3">
    <source>
        <dbReference type="ARBA" id="ARBA00022737"/>
    </source>
</evidence>
<dbReference type="GO" id="GO:0030620">
    <property type="term" value="F:U2 snRNA binding"/>
    <property type="evidence" value="ECO:0007669"/>
    <property type="project" value="InterPro"/>
</dbReference>
<dbReference type="PROSITE" id="PS51450">
    <property type="entry name" value="LRR"/>
    <property type="match status" value="1"/>
</dbReference>
<feature type="compositionally biased region" description="Polar residues" evidence="6">
    <location>
        <begin position="247"/>
        <end position="256"/>
    </location>
</feature>
<evidence type="ECO:0000313" key="8">
    <source>
        <dbReference type="Proteomes" id="UP000054408"/>
    </source>
</evidence>
<dbReference type="EMBL" id="GL349437">
    <property type="protein sequence ID" value="KNC53589.1"/>
    <property type="molecule type" value="Genomic_DNA"/>
</dbReference>
<dbReference type="OMA" id="MEHIAEN"/>
<dbReference type="STRING" id="461836.A0A0L0DMR3"/>
<evidence type="ECO:0000256" key="5">
    <source>
        <dbReference type="ARBA" id="ARBA00024196"/>
    </source>
</evidence>
<dbReference type="GO" id="GO:1990904">
    <property type="term" value="C:ribonucleoprotein complex"/>
    <property type="evidence" value="ECO:0007669"/>
    <property type="project" value="UniProtKB-KW"/>
</dbReference>
<gene>
    <name evidence="7" type="ORF">AMSG_01299</name>
</gene>
<comment type="similarity">
    <text evidence="5">Belongs to the U2 small nuclear ribonucleoprotein A family.</text>
</comment>
<dbReference type="InterPro" id="IPR001611">
    <property type="entry name" value="Leu-rich_rpt"/>
</dbReference>
<dbReference type="GeneID" id="25561054"/>
<keyword evidence="3" id="KW-0677">Repeat</keyword>
<comment type="subcellular location">
    <subcellularLocation>
        <location evidence="1">Nucleus</location>
    </subcellularLocation>
</comment>
<dbReference type="Pfam" id="PF14580">
    <property type="entry name" value="LRR_9"/>
    <property type="match status" value="1"/>
</dbReference>
<evidence type="ECO:0000256" key="1">
    <source>
        <dbReference type="ARBA" id="ARBA00004123"/>
    </source>
</evidence>
<evidence type="ECO:0000256" key="2">
    <source>
        <dbReference type="ARBA" id="ARBA00022614"/>
    </source>
</evidence>
<sequence>MSRLTADTVATALHYLNPCGLLELDLRENNLAAIENLGATRDGYEAIDLSGNHIRVLGGFPRLRKLSMLLLASNRIGSVDSGLGAALPALRSLVLSHNVIGSLDALNPLAELAASLRRISLVGNPVARNPKMRLYLLHLCPRLQVIDFVKVKRAERLAAIDEFGKPGEAAAHKTFDPLAALPSSAGAAAPSKDATSAMSSDERAAIAAILANVDSLDEINRIKILAQTPNGRASLLDGSYAAAASQHPPSTESTAATAGDVEDMDDLD</sequence>
<dbReference type="PANTHER" id="PTHR10552">
    <property type="entry name" value="U2 SMALL NUCLEAR RIBONUCLEOPROTEIN A"/>
    <property type="match status" value="1"/>
</dbReference>
<dbReference type="GO" id="GO:0005634">
    <property type="term" value="C:nucleus"/>
    <property type="evidence" value="ECO:0007669"/>
    <property type="project" value="UniProtKB-SubCell"/>
</dbReference>
<protein>
    <submittedName>
        <fullName evidence="7">U2 small nuclear ribonucleoprotein A</fullName>
    </submittedName>
</protein>
<keyword evidence="4" id="KW-0539">Nucleus</keyword>
<accession>A0A0L0DMR3</accession>
<dbReference type="InterPro" id="IPR044640">
    <property type="entry name" value="RU2A"/>
</dbReference>